<reference evidence="4" key="1">
    <citation type="submission" date="2022-02" db="EMBL/GenBank/DDBJ databases">
        <authorList>
            <person name="Leng L."/>
        </authorList>
    </citation>
    <scope>NUCLEOTIDE SEQUENCE</scope>
    <source>
        <strain evidence="4">JI</strain>
    </source>
</reference>
<dbReference type="PANTHER" id="PTHR43278">
    <property type="entry name" value="NAD(P)H-DEPENDENT FMN-CONTAINING OXIDOREDUCTASE YWQN-RELATED"/>
    <property type="match status" value="1"/>
</dbReference>
<sequence>MHKVLGINCSCRRYGNSDVLLQEALLSARESGTEVEYLRLSDYNIKQCRGCLSCVFTGRCVIKDDDMPFLWDKMKTSDGLLVSAPTYVFSPAGIVKMVIDRAFICAKDLDDVFGRNRVAAIISVAGNSEWNPLGVENLNVLPLAYGYRIVDYLEAYATGPGEVLLDEKNINGAKRLGVTVAAELQGKSNRKNPEPGQCPVCYSKSFHFSGSGEVMCCTCGINGRVSLSEGKWTLTTTPDDIQNHFFSYKHRREHLDNWIIPSKDKFLANREAIKERLRKYKEVVW</sequence>
<dbReference type="Proteomes" id="UP001154312">
    <property type="component" value="Unassembled WGS sequence"/>
</dbReference>
<accession>A0A9X4GY15</accession>
<evidence type="ECO:0000313" key="4">
    <source>
        <dbReference type="EMBL" id="MDF9407327.1"/>
    </source>
</evidence>
<evidence type="ECO:0000313" key="5">
    <source>
        <dbReference type="Proteomes" id="UP001154312"/>
    </source>
</evidence>
<organism evidence="4 5">
    <name type="scientific">Pelotomaculum isophthalicicum JI</name>
    <dbReference type="NCBI Taxonomy" id="947010"/>
    <lineage>
        <taxon>Bacteria</taxon>
        <taxon>Bacillati</taxon>
        <taxon>Bacillota</taxon>
        <taxon>Clostridia</taxon>
        <taxon>Eubacteriales</taxon>
        <taxon>Desulfotomaculaceae</taxon>
        <taxon>Pelotomaculum</taxon>
    </lineage>
</organism>
<gene>
    <name evidence="4" type="ORF">L7E55_02970</name>
</gene>
<dbReference type="AlphaFoldDB" id="A0A9X4GY15"/>
<dbReference type="EMBL" id="JAKOAV010000003">
    <property type="protein sequence ID" value="MDF9407327.1"/>
    <property type="molecule type" value="Genomic_DNA"/>
</dbReference>
<keyword evidence="5" id="KW-1185">Reference proteome</keyword>
<feature type="domain" description="NADPH-dependent FMN reductase-like" evidence="3">
    <location>
        <begin position="3"/>
        <end position="127"/>
    </location>
</feature>
<keyword evidence="1" id="KW-0285">Flavoprotein</keyword>
<dbReference type="InterPro" id="IPR029039">
    <property type="entry name" value="Flavoprotein-like_sf"/>
</dbReference>
<protein>
    <submittedName>
        <fullName evidence="4">Flavodoxin family protein</fullName>
    </submittedName>
</protein>
<evidence type="ECO:0000259" key="3">
    <source>
        <dbReference type="Pfam" id="PF03358"/>
    </source>
</evidence>
<comment type="caution">
    <text evidence="4">The sequence shown here is derived from an EMBL/GenBank/DDBJ whole genome shotgun (WGS) entry which is preliminary data.</text>
</comment>
<evidence type="ECO:0000256" key="1">
    <source>
        <dbReference type="ARBA" id="ARBA00022630"/>
    </source>
</evidence>
<keyword evidence="2" id="KW-0288">FMN</keyword>
<proteinExistence type="predicted"/>
<dbReference type="GO" id="GO:0016491">
    <property type="term" value="F:oxidoreductase activity"/>
    <property type="evidence" value="ECO:0007669"/>
    <property type="project" value="InterPro"/>
</dbReference>
<dbReference type="RefSeq" id="WP_277442538.1">
    <property type="nucleotide sequence ID" value="NZ_JAKOAV010000003.1"/>
</dbReference>
<name>A0A9X4GY15_9FIRM</name>
<dbReference type="SUPFAM" id="SSF52218">
    <property type="entry name" value="Flavoproteins"/>
    <property type="match status" value="1"/>
</dbReference>
<dbReference type="InterPro" id="IPR005025">
    <property type="entry name" value="FMN_Rdtase-like_dom"/>
</dbReference>
<dbReference type="Gene3D" id="3.40.50.360">
    <property type="match status" value="1"/>
</dbReference>
<dbReference type="Pfam" id="PF03358">
    <property type="entry name" value="FMN_red"/>
    <property type="match status" value="1"/>
</dbReference>
<dbReference type="PANTHER" id="PTHR43278:SF2">
    <property type="entry name" value="IRON-SULFUR FLAVOPROTEIN"/>
    <property type="match status" value="1"/>
</dbReference>
<evidence type="ECO:0000256" key="2">
    <source>
        <dbReference type="ARBA" id="ARBA00022643"/>
    </source>
</evidence>
<dbReference type="InterPro" id="IPR051796">
    <property type="entry name" value="ISF_SsuE-like"/>
</dbReference>